<keyword evidence="2" id="KW-1185">Reference proteome</keyword>
<dbReference type="Proteomes" id="UP000306409">
    <property type="component" value="Chromosome"/>
</dbReference>
<dbReference type="AlphaFoldDB" id="A0A4U7JCP5"/>
<protein>
    <submittedName>
        <fullName evidence="1">DUF2313 domain-containing protein</fullName>
    </submittedName>
</protein>
<reference evidence="1 2" key="1">
    <citation type="submission" date="2020-09" db="EMBL/GenBank/DDBJ databases">
        <title>Characterization and genome sequencing of Ruminiclostridium sp. nov. MA18.</title>
        <authorList>
            <person name="Rettenmaier R."/>
            <person name="Kowollik M.-L."/>
            <person name="Liebl W."/>
            <person name="Zverlov V."/>
        </authorList>
    </citation>
    <scope>NUCLEOTIDE SEQUENCE [LARGE SCALE GENOMIC DNA]</scope>
    <source>
        <strain evidence="1 2">MA18</strain>
    </source>
</reference>
<proteinExistence type="predicted"/>
<dbReference type="EMBL" id="CP061336">
    <property type="protein sequence ID" value="QNU66758.1"/>
    <property type="molecule type" value="Genomic_DNA"/>
</dbReference>
<organism evidence="1 2">
    <name type="scientific">Ruminiclostridium herbifermentans</name>
    <dbReference type="NCBI Taxonomy" id="2488810"/>
    <lineage>
        <taxon>Bacteria</taxon>
        <taxon>Bacillati</taxon>
        <taxon>Bacillota</taxon>
        <taxon>Clostridia</taxon>
        <taxon>Eubacteriales</taxon>
        <taxon>Oscillospiraceae</taxon>
        <taxon>Ruminiclostridium</taxon>
    </lineage>
</organism>
<dbReference type="RefSeq" id="WP_137698920.1">
    <property type="nucleotide sequence ID" value="NZ_CP061336.1"/>
</dbReference>
<sequence length="116" mass="14116">MFKEEIGEVINTSVMFLDKGNFYYLPDFLKEFKEFRRLRKLSEDENAELLKLWNSFENMMDSNFINDSTENGVESWERILNITPKAYDTLNDRKFRILTRLNERLPFRYIDEKRLA</sequence>
<evidence type="ECO:0000313" key="1">
    <source>
        <dbReference type="EMBL" id="QNU66758.1"/>
    </source>
</evidence>
<dbReference type="InterPro" id="IPR018755">
    <property type="entry name" value="Phage_Mu_Gp48"/>
</dbReference>
<dbReference type="OrthoDB" id="1851194at2"/>
<name>A0A4U7JCP5_9FIRM</name>
<accession>A0A4U7JCP5</accession>
<gene>
    <name evidence="1" type="ORF">EHE19_018280</name>
</gene>
<evidence type="ECO:0000313" key="2">
    <source>
        <dbReference type="Proteomes" id="UP000306409"/>
    </source>
</evidence>
<dbReference type="Pfam" id="PF10076">
    <property type="entry name" value="Phage_Mu_Gp48"/>
    <property type="match status" value="1"/>
</dbReference>
<dbReference type="KEGG" id="rher:EHE19_018280"/>